<dbReference type="Gene3D" id="3.30.1490.100">
    <property type="entry name" value="DNA polymerase, Y-family, little finger domain"/>
    <property type="match status" value="1"/>
</dbReference>
<accession>A0ABU4RQ19</accession>
<name>A0ABU4RQ19_9HYPH</name>
<dbReference type="RefSeq" id="WP_319845187.1">
    <property type="nucleotide sequence ID" value="NZ_JAXAFJ010000008.1"/>
</dbReference>
<dbReference type="EMBL" id="JAXAFJ010000008">
    <property type="protein sequence ID" value="MDX6806944.1"/>
    <property type="molecule type" value="Genomic_DNA"/>
</dbReference>
<dbReference type="Proteomes" id="UP001274321">
    <property type="component" value="Unassembled WGS sequence"/>
</dbReference>
<evidence type="ECO:0000259" key="3">
    <source>
        <dbReference type="Pfam" id="PF11799"/>
    </source>
</evidence>
<feature type="domain" description="DUF4113" evidence="4">
    <location>
        <begin position="204"/>
        <end position="253"/>
    </location>
</feature>
<evidence type="ECO:0000256" key="2">
    <source>
        <dbReference type="ARBA" id="ARBA00023204"/>
    </source>
</evidence>
<keyword evidence="6" id="KW-1185">Reference proteome</keyword>
<sequence>MEGDAQTAALEKLELTDLWGVARCLGERLCALGIRTQLQLRDADPAYVRSHFSVVLERMVLELRGIPCIDLEHTSPDRKSIVASQSFGRPVETEHEMREAVSSYTARAAEKMRRQGLAAASLVVFVQTNKHKPMEPQYFASRAVQVPVATADTSKLIGAAMHALSCIWKPGYRYKKAGVIFPELGPAGSVQGDLWETPDTRERQRLMKTLDGLNRLYGRDAVSFGTVRRKAWKLRNEQLSPRFTTCWQELLRV</sequence>
<keyword evidence="2" id="KW-0234">DNA repair</keyword>
<dbReference type="SUPFAM" id="SSF56672">
    <property type="entry name" value="DNA/RNA polymerases"/>
    <property type="match status" value="1"/>
</dbReference>
<dbReference type="Pfam" id="PF13438">
    <property type="entry name" value="DUF4113"/>
    <property type="match status" value="1"/>
</dbReference>
<protein>
    <submittedName>
        <fullName evidence="5">DUF4113 domain-containing protein</fullName>
    </submittedName>
</protein>
<evidence type="ECO:0000313" key="6">
    <source>
        <dbReference type="Proteomes" id="UP001274321"/>
    </source>
</evidence>
<dbReference type="InterPro" id="IPR043502">
    <property type="entry name" value="DNA/RNA_pol_sf"/>
</dbReference>
<evidence type="ECO:0000259" key="4">
    <source>
        <dbReference type="Pfam" id="PF13438"/>
    </source>
</evidence>
<dbReference type="PANTHER" id="PTHR11076">
    <property type="entry name" value="DNA REPAIR POLYMERASE UMUC / TRANSFERASE FAMILY MEMBER"/>
    <property type="match status" value="1"/>
</dbReference>
<dbReference type="PANTHER" id="PTHR11076:SF34">
    <property type="entry name" value="PROTEIN UMUC"/>
    <property type="match status" value="1"/>
</dbReference>
<reference evidence="5 6" key="1">
    <citation type="submission" date="2023-11" db="EMBL/GenBank/DDBJ databases">
        <authorList>
            <person name="Bao R."/>
        </authorList>
    </citation>
    <scope>NUCLEOTIDE SEQUENCE [LARGE SCALE GENOMIC DNA]</scope>
    <source>
        <strain evidence="5 6">PJ23</strain>
    </source>
</reference>
<dbReference type="InterPro" id="IPR017961">
    <property type="entry name" value="DNA_pol_Y-fam_little_finger"/>
</dbReference>
<evidence type="ECO:0000256" key="1">
    <source>
        <dbReference type="ARBA" id="ARBA00022763"/>
    </source>
</evidence>
<comment type="caution">
    <text evidence="5">The sequence shown here is derived from an EMBL/GenBank/DDBJ whole genome shotgun (WGS) entry which is preliminary data.</text>
</comment>
<dbReference type="InterPro" id="IPR036775">
    <property type="entry name" value="DNA_pol_Y-fam_lit_finger_sf"/>
</dbReference>
<feature type="domain" description="DNA polymerase Y-family little finger" evidence="3">
    <location>
        <begin position="78"/>
        <end position="194"/>
    </location>
</feature>
<evidence type="ECO:0000313" key="5">
    <source>
        <dbReference type="EMBL" id="MDX6806944.1"/>
    </source>
</evidence>
<dbReference type="InterPro" id="IPR050116">
    <property type="entry name" value="DNA_polymerase-Y"/>
</dbReference>
<dbReference type="InterPro" id="IPR025188">
    <property type="entry name" value="DUF4113"/>
</dbReference>
<dbReference type="Pfam" id="PF11799">
    <property type="entry name" value="IMS_C"/>
    <property type="match status" value="1"/>
</dbReference>
<organism evidence="5 6">
    <name type="scientific">Terrihabitans rhizophilus</name>
    <dbReference type="NCBI Taxonomy" id="3092662"/>
    <lineage>
        <taxon>Bacteria</taxon>
        <taxon>Pseudomonadati</taxon>
        <taxon>Pseudomonadota</taxon>
        <taxon>Alphaproteobacteria</taxon>
        <taxon>Hyphomicrobiales</taxon>
        <taxon>Terrihabitans</taxon>
    </lineage>
</organism>
<keyword evidence="1" id="KW-0227">DNA damage</keyword>
<proteinExistence type="predicted"/>
<dbReference type="SUPFAM" id="SSF100879">
    <property type="entry name" value="Lesion bypass DNA polymerase (Y-family), little finger domain"/>
    <property type="match status" value="1"/>
</dbReference>
<gene>
    <name evidence="5" type="ORF">SCD90_12795</name>
</gene>